<accession>A0A9X3X4D2</accession>
<name>A0A9X3X4D2_9BACT</name>
<evidence type="ECO:0000256" key="2">
    <source>
        <dbReference type="SAM" id="Phobius"/>
    </source>
</evidence>
<feature type="transmembrane region" description="Helical" evidence="2">
    <location>
        <begin position="711"/>
        <end position="736"/>
    </location>
</feature>
<feature type="transmembrane region" description="Helical" evidence="2">
    <location>
        <begin position="627"/>
        <end position="647"/>
    </location>
</feature>
<feature type="transmembrane region" description="Helical" evidence="2">
    <location>
        <begin position="597"/>
        <end position="615"/>
    </location>
</feature>
<dbReference type="Proteomes" id="UP001151081">
    <property type="component" value="Unassembled WGS sequence"/>
</dbReference>
<evidence type="ECO:0000313" key="3">
    <source>
        <dbReference type="EMBL" id="MDC3981136.1"/>
    </source>
</evidence>
<dbReference type="EMBL" id="JAGTJJ010000004">
    <property type="protein sequence ID" value="MDC3981136.1"/>
    <property type="molecule type" value="Genomic_DNA"/>
</dbReference>
<protein>
    <recommendedName>
        <fullName evidence="5">EF-hand domain-containing protein</fullName>
    </recommendedName>
</protein>
<evidence type="ECO:0000313" key="4">
    <source>
        <dbReference type="Proteomes" id="UP001151081"/>
    </source>
</evidence>
<dbReference type="AlphaFoldDB" id="A0A9X3X4D2"/>
<organism evidence="3 4">
    <name type="scientific">Polyangium jinanense</name>
    <dbReference type="NCBI Taxonomy" id="2829994"/>
    <lineage>
        <taxon>Bacteria</taxon>
        <taxon>Pseudomonadati</taxon>
        <taxon>Myxococcota</taxon>
        <taxon>Polyangia</taxon>
        <taxon>Polyangiales</taxon>
        <taxon>Polyangiaceae</taxon>
        <taxon>Polyangium</taxon>
    </lineage>
</organism>
<reference evidence="3 4" key="1">
    <citation type="submission" date="2021-04" db="EMBL/GenBank/DDBJ databases">
        <title>Genome analysis of Polyangium sp.</title>
        <authorList>
            <person name="Li Y."/>
            <person name="Wang J."/>
        </authorList>
    </citation>
    <scope>NUCLEOTIDE SEQUENCE [LARGE SCALE GENOMIC DNA]</scope>
    <source>
        <strain evidence="3 4">SDU14</strain>
    </source>
</reference>
<keyword evidence="2" id="KW-0472">Membrane</keyword>
<keyword evidence="2" id="KW-0812">Transmembrane</keyword>
<feature type="region of interest" description="Disordered" evidence="1">
    <location>
        <begin position="558"/>
        <end position="583"/>
    </location>
</feature>
<keyword evidence="2" id="KW-1133">Transmembrane helix</keyword>
<evidence type="ECO:0008006" key="5">
    <source>
        <dbReference type="Google" id="ProtNLM"/>
    </source>
</evidence>
<evidence type="ECO:0000256" key="1">
    <source>
        <dbReference type="SAM" id="MobiDB-lite"/>
    </source>
</evidence>
<sequence>MARAPFIFSDYRGLVQLKLETAEDLAQIHALPAARWSSTSVPIDQLLCDEALLRYVDIDGNGRIRVQELLAAHDWLRARLRNTSRIAERTDTVHLDDLDPSQPDAARLRALAKKRIKASGQAARPGATLSLADIRAFRDGYARKSPNGDGIVAPTQIEDAALARLAALIIEATGGVMDLSGEVGVSVAKLDAFLALGHAALAWEAAGALRTGAETSLVLPFGEATAAAFEVVDGLAGKLDQFFAQCDLLGQGPVAEDRLAVKPERLAALDVNDPAAIRGYLREAALGPPDRSGVLDLESGVNSLFADEARRLSVEVLPRALGEPGPVQKLDRKGWERVRALFEPYRAWQSKKPASLPGGLAGAELRALLEGPLPAALRALVNEDEKASAELVGLSDLEKLALLQRWILDLANNMVSFPALFSAGGRCLFEVGTLVLDGREINLCVRVLDKAEHRPIAETSNIFVAYVELSRKEGDERKTMHVAAGVTSGSRRGIAVGKRGVFYDRDGKEWDAKVTDVIVKPISIQEAALAPFVKLRDFVGDKMTKLFGTKLEAMEKSVSDRVDAQLTPPKSPPAAPPPPPVAPVAPPLVAPGAQGSIVGGGIAFAAVGSAAAFALQTLSNTNPLNALLAVAGVALGVMTVSGFLGWLKLRKRDVSALLEASGWAFNVRIYLRRNLSLRFTRVPPLPRGSVRELRVLPVFVSGEDRPPVGRIVLVLAAVALGVSLAWHYHGMIVAWLRHFFPI</sequence>
<keyword evidence="4" id="KW-1185">Reference proteome</keyword>
<feature type="compositionally biased region" description="Pro residues" evidence="1">
    <location>
        <begin position="569"/>
        <end position="583"/>
    </location>
</feature>
<comment type="caution">
    <text evidence="3">The sequence shown here is derived from an EMBL/GenBank/DDBJ whole genome shotgun (WGS) entry which is preliminary data.</text>
</comment>
<proteinExistence type="predicted"/>
<gene>
    <name evidence="3" type="ORF">KEG57_11545</name>
</gene>
<dbReference type="RefSeq" id="WP_272420056.1">
    <property type="nucleotide sequence ID" value="NZ_JAGTJJ010000004.1"/>
</dbReference>